<dbReference type="AlphaFoldDB" id="A0A430FUJ2"/>
<reference evidence="1 2" key="1">
    <citation type="submission" date="2018-09" db="EMBL/GenBank/DDBJ databases">
        <title>Characterization of the phylogenetic diversity of five novel species belonging to the genus Bifidobacterium.</title>
        <authorList>
            <person name="Lugli G.A."/>
            <person name="Duranti S."/>
            <person name="Milani C."/>
        </authorList>
    </citation>
    <scope>NUCLEOTIDE SEQUENCE [LARGE SCALE GENOMIC DNA]</scope>
    <source>
        <strain evidence="1 2">2033B</strain>
    </source>
</reference>
<gene>
    <name evidence="1" type="ORF">D2E24_1035</name>
</gene>
<evidence type="ECO:0000313" key="1">
    <source>
        <dbReference type="EMBL" id="RSX56745.1"/>
    </source>
</evidence>
<dbReference type="RefSeq" id="WP_125968284.1">
    <property type="nucleotide sequence ID" value="NZ_QXGK01000008.1"/>
</dbReference>
<accession>A0A430FUJ2</accession>
<dbReference type="EMBL" id="QXGK01000008">
    <property type="protein sequence ID" value="RSX56745.1"/>
    <property type="molecule type" value="Genomic_DNA"/>
</dbReference>
<organism evidence="1 2">
    <name type="scientific">Bifidobacterium samirii</name>
    <dbReference type="NCBI Taxonomy" id="2306974"/>
    <lineage>
        <taxon>Bacteria</taxon>
        <taxon>Bacillati</taxon>
        <taxon>Actinomycetota</taxon>
        <taxon>Actinomycetes</taxon>
        <taxon>Bifidobacteriales</taxon>
        <taxon>Bifidobacteriaceae</taxon>
        <taxon>Bifidobacterium</taxon>
    </lineage>
</organism>
<sequence length="122" mass="13658">MDKTAMRRRLAEKLCEDLPRLQLNDLNDTGLIMRTLDTALEETALELTDLIDDEDEEDEEPPTPEDVLLRTTVVTAVCYRQATAVALDAMNAGMRTVARNMHDLASTALRIRETATGIKDLQ</sequence>
<evidence type="ECO:0000313" key="2">
    <source>
        <dbReference type="Proteomes" id="UP000287470"/>
    </source>
</evidence>
<name>A0A430FUJ2_9BIFI</name>
<comment type="caution">
    <text evidence="1">The sequence shown here is derived from an EMBL/GenBank/DDBJ whole genome shotgun (WGS) entry which is preliminary data.</text>
</comment>
<dbReference type="Proteomes" id="UP000287470">
    <property type="component" value="Unassembled WGS sequence"/>
</dbReference>
<proteinExistence type="predicted"/>
<keyword evidence="2" id="KW-1185">Reference proteome</keyword>
<protein>
    <submittedName>
        <fullName evidence="1">Uncharacterized protein</fullName>
    </submittedName>
</protein>